<dbReference type="InterPro" id="IPR039298">
    <property type="entry name" value="ACOT13"/>
</dbReference>
<dbReference type="InterPro" id="IPR003736">
    <property type="entry name" value="PAAI_dom"/>
</dbReference>
<name>A0ABS2IIN8_9GAMM</name>
<evidence type="ECO:0000256" key="1">
    <source>
        <dbReference type="ARBA" id="ARBA00008324"/>
    </source>
</evidence>
<dbReference type="EMBL" id="JAFEUP010000003">
    <property type="protein sequence ID" value="MBM7061713.1"/>
    <property type="molecule type" value="Genomic_DNA"/>
</dbReference>
<evidence type="ECO:0000259" key="3">
    <source>
        <dbReference type="Pfam" id="PF03061"/>
    </source>
</evidence>
<feature type="domain" description="Thioesterase" evidence="3">
    <location>
        <begin position="57"/>
        <end position="132"/>
    </location>
</feature>
<comment type="caution">
    <text evidence="4">The sequence shown here is derived from an EMBL/GenBank/DDBJ whole genome shotgun (WGS) entry which is preliminary data.</text>
</comment>
<accession>A0ABS2IIN8</accession>
<dbReference type="Proteomes" id="UP000717995">
    <property type="component" value="Unassembled WGS sequence"/>
</dbReference>
<comment type="similarity">
    <text evidence="1">Belongs to the thioesterase PaaI family.</text>
</comment>
<dbReference type="CDD" id="cd03443">
    <property type="entry name" value="PaaI_thioesterase"/>
    <property type="match status" value="1"/>
</dbReference>
<evidence type="ECO:0000313" key="4">
    <source>
        <dbReference type="EMBL" id="MBM7061713.1"/>
    </source>
</evidence>
<dbReference type="RefSeq" id="WP_205348879.1">
    <property type="nucleotide sequence ID" value="NZ_JAFEUP010000003.1"/>
</dbReference>
<dbReference type="NCBIfam" id="TIGR00369">
    <property type="entry name" value="unchar_dom_1"/>
    <property type="match status" value="1"/>
</dbReference>
<reference evidence="4 5" key="1">
    <citation type="submission" date="2021-02" db="EMBL/GenBank/DDBJ databases">
        <authorList>
            <person name="Lee D.-H."/>
        </authorList>
    </citation>
    <scope>NUCLEOTIDE SEQUENCE [LARGE SCALE GENOMIC DNA]</scope>
    <source>
        <strain evidence="4 5">UL073</strain>
    </source>
</reference>
<dbReference type="PANTHER" id="PTHR21660">
    <property type="entry name" value="THIOESTERASE SUPERFAMILY MEMBER-RELATED"/>
    <property type="match status" value="1"/>
</dbReference>
<dbReference type="InterPro" id="IPR006683">
    <property type="entry name" value="Thioestr_dom"/>
</dbReference>
<protein>
    <submittedName>
        <fullName evidence="4">PaaI family thioesterase</fullName>
    </submittedName>
</protein>
<keyword evidence="2" id="KW-0378">Hydrolase</keyword>
<dbReference type="Pfam" id="PF03061">
    <property type="entry name" value="4HBT"/>
    <property type="match status" value="1"/>
</dbReference>
<keyword evidence="5" id="KW-1185">Reference proteome</keyword>
<dbReference type="Gene3D" id="3.10.129.10">
    <property type="entry name" value="Hotdog Thioesterase"/>
    <property type="match status" value="1"/>
</dbReference>
<evidence type="ECO:0000256" key="2">
    <source>
        <dbReference type="ARBA" id="ARBA00022801"/>
    </source>
</evidence>
<dbReference type="SUPFAM" id="SSF54637">
    <property type="entry name" value="Thioesterase/thiol ester dehydrase-isomerase"/>
    <property type="match status" value="1"/>
</dbReference>
<gene>
    <name evidence="4" type="ORF">JQX08_13455</name>
</gene>
<dbReference type="InterPro" id="IPR029069">
    <property type="entry name" value="HotDog_dom_sf"/>
</dbReference>
<proteinExistence type="inferred from homology"/>
<dbReference type="PANTHER" id="PTHR21660:SF1">
    <property type="entry name" value="ACYL-COENZYME A THIOESTERASE 13"/>
    <property type="match status" value="1"/>
</dbReference>
<organism evidence="4 5">
    <name type="scientific">Zestomonas insulae</name>
    <dbReference type="NCBI Taxonomy" id="2809017"/>
    <lineage>
        <taxon>Bacteria</taxon>
        <taxon>Pseudomonadati</taxon>
        <taxon>Pseudomonadota</taxon>
        <taxon>Gammaproteobacteria</taxon>
        <taxon>Pseudomonadales</taxon>
        <taxon>Pseudomonadaceae</taxon>
        <taxon>Zestomonas</taxon>
    </lineage>
</organism>
<evidence type="ECO:0000313" key="5">
    <source>
        <dbReference type="Proteomes" id="UP000717995"/>
    </source>
</evidence>
<sequence>MTPIDAEQLKLYTEHRGIAIPLLDHIKLRYRPATNADTPGHLVLRVEREHLNGWDSTHGGVIMTLLDVAMALTASYHDEQRRGVVTIEMKTNFLRPGGDVGEVLEAFGSVRHHTRSLAFCEAELRNSQGDTVASASGTFKYISKPFPVTDA</sequence>